<evidence type="ECO:0000313" key="1">
    <source>
        <dbReference type="EMBL" id="MBV6343580.1"/>
    </source>
</evidence>
<accession>A0ABS6S405</accession>
<reference evidence="1 2" key="1">
    <citation type="journal article" date="2020" name="J Geophys Res Biogeosci">
        <title>Magnetotaxis as an Adaptation to Enable Bacterial Shuttling of Microbial Sulfur and Sulfur Cycling Across Aquatic Oxic#Anoxic Interfaces.</title>
        <authorList>
            <person name="Li J."/>
            <person name="Liu P."/>
            <person name="Wang J."/>
            <person name="Roberts A.P."/>
            <person name="Pan Y."/>
        </authorList>
    </citation>
    <scope>NUCLEOTIDE SEQUENCE [LARGE SCALE GENOMIC DNA]</scope>
    <source>
        <strain evidence="1 2">MYR-1_YQ</strain>
    </source>
</reference>
<dbReference type="EMBL" id="JABXWD010000674">
    <property type="protein sequence ID" value="MBV6343580.1"/>
    <property type="molecule type" value="Genomic_DNA"/>
</dbReference>
<name>A0ABS6S405_9BACT</name>
<evidence type="ECO:0000313" key="2">
    <source>
        <dbReference type="Proteomes" id="UP001196980"/>
    </source>
</evidence>
<dbReference type="Proteomes" id="UP001196980">
    <property type="component" value="Unassembled WGS sequence"/>
</dbReference>
<protein>
    <submittedName>
        <fullName evidence="1">Uncharacterized protein</fullName>
    </submittedName>
</protein>
<feature type="non-terminal residue" evidence="1">
    <location>
        <position position="1"/>
    </location>
</feature>
<proteinExistence type="predicted"/>
<organism evidence="1 2">
    <name type="scientific">Candidatus Magnetobacterium casense</name>
    <dbReference type="NCBI Taxonomy" id="1455061"/>
    <lineage>
        <taxon>Bacteria</taxon>
        <taxon>Pseudomonadati</taxon>
        <taxon>Nitrospirota</taxon>
        <taxon>Thermodesulfovibrionia</taxon>
        <taxon>Thermodesulfovibrionales</taxon>
        <taxon>Candidatus Magnetobacteriaceae</taxon>
        <taxon>Candidatus Magnetobacterium</taxon>
    </lineage>
</organism>
<keyword evidence="2" id="KW-1185">Reference proteome</keyword>
<dbReference type="RefSeq" id="WP_218254198.1">
    <property type="nucleotide sequence ID" value="NZ_JABXWD010000674.1"/>
</dbReference>
<comment type="caution">
    <text evidence="1">The sequence shown here is derived from an EMBL/GenBank/DDBJ whole genome shotgun (WGS) entry which is preliminary data.</text>
</comment>
<gene>
    <name evidence="1" type="ORF">HWQ67_18580</name>
</gene>
<sequence>YLTRMCSIAGTTLTMPTDSAGIVGNGFLTSGILYTGAGVAIQTVGTSYSLKQTFENFKLSLTGAGATGLYLYTAWNTNVNRVWFDSQNSPQKCLVIDSKYPAYGDIIYGTWWTSVRDCLFLHTTETFQDVYGIILKGGWKSTMAGVVGAYIVGETVVGSYNGATGVVQQYAGAVLYVALNGDGIFQDGETLTGQTSLETGTVSNVANWSYSYGNPNATDIEGNEFKRMHIPVKALIGNSITLRNNWYERFLAFGELIAGESNRSVDSRFEGYASTYLTRKVVVNTIVGTFEIGETVTGTIFLAPEIAPTSATVTYWNGKYGYMMVTDTSDDVTTPGQFTVGEVLTGSTSGATAVVVSDTQRAPAFLVETTGINAYVRCGQHTHFGDTLTQYSVCDQLTDSTSGLTRVFPDSDMLSVDAMRALTFWSRDEPSSRFVLYAIGEKRYGPGSV</sequence>
<feature type="non-terminal residue" evidence="1">
    <location>
        <position position="449"/>
    </location>
</feature>